<keyword evidence="5" id="KW-0175">Coiled coil</keyword>
<reference evidence="8 9" key="1">
    <citation type="journal article" date="2013" name="Nature">
        <title>Insights into bilaterian evolution from three spiralian genomes.</title>
        <authorList>
            <person name="Simakov O."/>
            <person name="Marletaz F."/>
            <person name="Cho S.J."/>
            <person name="Edsinger-Gonzales E."/>
            <person name="Havlak P."/>
            <person name="Hellsten U."/>
            <person name="Kuo D.H."/>
            <person name="Larsson T."/>
            <person name="Lv J."/>
            <person name="Arendt D."/>
            <person name="Savage R."/>
            <person name="Osoegawa K."/>
            <person name="de Jong P."/>
            <person name="Grimwood J."/>
            <person name="Chapman J.A."/>
            <person name="Shapiro H."/>
            <person name="Aerts A."/>
            <person name="Otillar R.P."/>
            <person name="Terry A.Y."/>
            <person name="Boore J.L."/>
            <person name="Grigoriev I.V."/>
            <person name="Lindberg D.R."/>
            <person name="Seaver E.C."/>
            <person name="Weisblat D.A."/>
            <person name="Putnam N.H."/>
            <person name="Rokhsar D.S."/>
        </authorList>
    </citation>
    <scope>NUCLEOTIDE SEQUENCE [LARGE SCALE GENOMIC DNA]</scope>
</reference>
<dbReference type="Gene3D" id="3.30.200.20">
    <property type="entry name" value="Phosphorylase Kinase, domain 1"/>
    <property type="match status" value="1"/>
</dbReference>
<dbReference type="PANTHER" id="PTHR48016">
    <property type="entry name" value="MAP KINASE KINASE KINASE SSK2-RELATED-RELATED"/>
    <property type="match status" value="1"/>
</dbReference>
<dbReference type="GO" id="GO:0004672">
    <property type="term" value="F:protein kinase activity"/>
    <property type="evidence" value="ECO:0007669"/>
    <property type="project" value="InterPro"/>
</dbReference>
<sequence length="1440" mass="161094">MAANFPMEISAVSEQHSVVSLMSFIESLGYFSKIDLPAEDFYCQLISNVNMCLTTCFHQLIPYDITITTQSSCQICCIIKALVHHFANCIQKTTSCSVCLQLFRLLQGHVGFCQNDKARKKESTSDICYVLLEAMDFENFDEKSHMFWVRSKKLLAEIEAVPNSESLSQVLKKEQFSHLNANEINESDLFGDRNQSNFHELEEMEQLYGDAGYKIVSQSEFSKGNNSIEKNNGDLEGHILDLRDNTSDISSIFTPTVLPMFDPNSTTTVTPIAESFYGIGAKPKDSLRRKVSRMSSGESKLCELPETQIVEDFKSSSNNSMKSNQSNEDRKLLEIPNEIDVGLPPQVKRNLKEYNATQDSCDTQKTYGESRVTSLPMDPSYRGGDQFCSLEMRPVGQPGVGEVVYGTREQLRLVAHYWSKLKNTLKDTTTLPQQKREEGVILSKYKKQLKILRTLYQKHYQWERLTHLGNGAAGQCHLAKDLNTDFQFCVKRLIIHRYEEQELKIWCDLKHDNIVHLFGALRRGEKIYILAEFIDGGSLTDCINAQKRLNRRISHVMALTYLRQLLEVLRYLQSRGILHEDIKCDNILLRAGSTSIAVCDFGLARYINQKKDFKGQSPAGTSTQWSPEKAASDGHGFPSEVWAAICVLVHMMSGDPPWMKRFHSAAMLHFIIYEKSPPLEDVPDSVRSDMKDFIRHGFTRSDTDRPTAEQLLAHPIFTHTAQEIPERYFSLLTERPPLAPASSNPDELNAIVQNLQLKIDEAEKQQQNSEGSVNTVQVNSQTISSVVTSGSVSVMTQKIDVARAVMNQTTYAAPGLNEIYFPMVKSNGGKDGNFNNINSNSESVECRKSLMKTAGFEVGATPQSQTILESHNNIRTSNVMLKQTFVVPGKNEPQTSSLATGTPSEVSLQFRIKPEIVEASARLTEMPSANLNKLTSNDLPKLSILEKISFEEQTNNNSLTCPKFSLLEIKSVGLDDQGHDNHAENLNGNKQNSTYNGSNLKSSHSVPEIYSSKTSTTFKSCLCAPNELCNVDPCTQTYTNSSFSELHDKLRTTNSSPQTSISHFSNNIFPPSISELHNRLNVAPENNTPMHSTALESSETSSVEELYANFLNDSVQPNLDMLQKAPLNEYREDETSPSTSKGSETLLPNLPIFSKEHMNNNLSVSGQSNHFGAKLPNKAEVSISQPIVTVAQQTGNPNNTSSNEKPQRSPQIKHKSSLHININQPAHHLIVANFAQDTFKSAPIGAQVSPNRKNSSKTAEPRMAGESGLWGSSPARSSTSNISASTRSSEYDEERDKLLQQLKYTADTDFPEQDERTTELGESDIGLLEQQKLIAQSLQNNIHEPNGTAKLNFYDEDEMLICSVKASPTIKDWKELFDASPIIQKIQDKNIIHFKIQVLENGQFISVDYTSPIDKYQTNLTVSPTTPDDHNCWCDSHLSV</sequence>
<dbReference type="STRING" id="225164.V4A467"/>
<evidence type="ECO:0000256" key="2">
    <source>
        <dbReference type="ARBA" id="ARBA00022741"/>
    </source>
</evidence>
<keyword evidence="3" id="KW-0418">Kinase</keyword>
<keyword evidence="1" id="KW-0808">Transferase</keyword>
<dbReference type="SUPFAM" id="SSF56112">
    <property type="entry name" value="Protein kinase-like (PK-like)"/>
    <property type="match status" value="1"/>
</dbReference>
<feature type="compositionally biased region" description="Polar residues" evidence="6">
    <location>
        <begin position="1192"/>
        <end position="1210"/>
    </location>
</feature>
<feature type="compositionally biased region" description="Low complexity" evidence="6">
    <location>
        <begin position="1272"/>
        <end position="1288"/>
    </location>
</feature>
<protein>
    <recommendedName>
        <fullName evidence="7">Protein kinase domain-containing protein</fullName>
    </recommendedName>
</protein>
<dbReference type="SMART" id="SM00220">
    <property type="entry name" value="S_TKc"/>
    <property type="match status" value="1"/>
</dbReference>
<dbReference type="OMA" id="SHVRCLK"/>
<dbReference type="OrthoDB" id="5836549at2759"/>
<dbReference type="GO" id="GO:0005524">
    <property type="term" value="F:ATP binding"/>
    <property type="evidence" value="ECO:0007669"/>
    <property type="project" value="UniProtKB-KW"/>
</dbReference>
<dbReference type="RefSeq" id="XP_009061354.1">
    <property type="nucleotide sequence ID" value="XM_009063106.1"/>
</dbReference>
<feature type="region of interest" description="Disordered" evidence="6">
    <location>
        <begin position="978"/>
        <end position="1006"/>
    </location>
</feature>
<feature type="coiled-coil region" evidence="5">
    <location>
        <begin position="745"/>
        <end position="772"/>
    </location>
</feature>
<feature type="compositionally biased region" description="Polar residues" evidence="6">
    <location>
        <begin position="359"/>
        <end position="373"/>
    </location>
</feature>
<dbReference type="InterPro" id="IPR050538">
    <property type="entry name" value="MAP_kinase_kinase_kinase"/>
</dbReference>
<feature type="compositionally biased region" description="Polar residues" evidence="6">
    <location>
        <begin position="1248"/>
        <end position="1258"/>
    </location>
</feature>
<dbReference type="HOGENOM" id="CLU_251919_0_0_1"/>
<dbReference type="Proteomes" id="UP000030746">
    <property type="component" value="Unassembled WGS sequence"/>
</dbReference>
<dbReference type="EMBL" id="KB202793">
    <property type="protein sequence ID" value="ESO88041.1"/>
    <property type="molecule type" value="Genomic_DNA"/>
</dbReference>
<dbReference type="InterPro" id="IPR000719">
    <property type="entry name" value="Prot_kinase_dom"/>
</dbReference>
<evidence type="ECO:0000313" key="8">
    <source>
        <dbReference type="EMBL" id="ESO88041.1"/>
    </source>
</evidence>
<evidence type="ECO:0000256" key="4">
    <source>
        <dbReference type="ARBA" id="ARBA00022840"/>
    </source>
</evidence>
<evidence type="ECO:0000256" key="3">
    <source>
        <dbReference type="ARBA" id="ARBA00022777"/>
    </source>
</evidence>
<gene>
    <name evidence="8" type="ORF">LOTGIDRAFT_234809</name>
</gene>
<dbReference type="InterPro" id="IPR011009">
    <property type="entry name" value="Kinase-like_dom_sf"/>
</dbReference>
<dbReference type="PANTHER" id="PTHR48016:SF9">
    <property type="entry name" value="MITOGEN-ACTIVATED PROTEIN KINASE KINASE KINASE 14"/>
    <property type="match status" value="1"/>
</dbReference>
<evidence type="ECO:0000259" key="7">
    <source>
        <dbReference type="PROSITE" id="PS50011"/>
    </source>
</evidence>
<dbReference type="PROSITE" id="PS00108">
    <property type="entry name" value="PROTEIN_KINASE_ST"/>
    <property type="match status" value="1"/>
</dbReference>
<dbReference type="CTD" id="20249644"/>
<dbReference type="PROSITE" id="PS50011">
    <property type="entry name" value="PROTEIN_KINASE_DOM"/>
    <property type="match status" value="1"/>
</dbReference>
<keyword evidence="2" id="KW-0547">Nucleotide-binding</keyword>
<evidence type="ECO:0000256" key="5">
    <source>
        <dbReference type="SAM" id="Coils"/>
    </source>
</evidence>
<dbReference type="Gene3D" id="1.10.510.10">
    <property type="entry name" value="Transferase(Phosphotransferase) domain 1"/>
    <property type="match status" value="1"/>
</dbReference>
<feature type="region of interest" description="Disordered" evidence="6">
    <location>
        <begin position="614"/>
        <end position="634"/>
    </location>
</feature>
<evidence type="ECO:0000256" key="1">
    <source>
        <dbReference type="ARBA" id="ARBA00022679"/>
    </source>
</evidence>
<evidence type="ECO:0000256" key="6">
    <source>
        <dbReference type="SAM" id="MobiDB-lite"/>
    </source>
</evidence>
<accession>V4A467</accession>
<feature type="region of interest" description="Disordered" evidence="6">
    <location>
        <begin position="1245"/>
        <end position="1294"/>
    </location>
</feature>
<keyword evidence="9" id="KW-1185">Reference proteome</keyword>
<dbReference type="GeneID" id="20249644"/>
<organism evidence="8 9">
    <name type="scientific">Lottia gigantea</name>
    <name type="common">Giant owl limpet</name>
    <dbReference type="NCBI Taxonomy" id="225164"/>
    <lineage>
        <taxon>Eukaryota</taxon>
        <taxon>Metazoa</taxon>
        <taxon>Spiralia</taxon>
        <taxon>Lophotrochozoa</taxon>
        <taxon>Mollusca</taxon>
        <taxon>Gastropoda</taxon>
        <taxon>Patellogastropoda</taxon>
        <taxon>Lottioidea</taxon>
        <taxon>Lottiidae</taxon>
        <taxon>Lottia</taxon>
    </lineage>
</organism>
<keyword evidence="4" id="KW-0067">ATP-binding</keyword>
<dbReference type="GO" id="GO:0007249">
    <property type="term" value="P:canonical NF-kappaB signal transduction"/>
    <property type="evidence" value="ECO:0007669"/>
    <property type="project" value="TreeGrafter"/>
</dbReference>
<feature type="domain" description="Protein kinase" evidence="7">
    <location>
        <begin position="462"/>
        <end position="717"/>
    </location>
</feature>
<evidence type="ECO:0000313" key="9">
    <source>
        <dbReference type="Proteomes" id="UP000030746"/>
    </source>
</evidence>
<dbReference type="InterPro" id="IPR008271">
    <property type="entry name" value="Ser/Thr_kinase_AS"/>
</dbReference>
<feature type="region of interest" description="Disordered" evidence="6">
    <location>
        <begin position="359"/>
        <end position="378"/>
    </location>
</feature>
<name>V4A467_LOTGI</name>
<dbReference type="Pfam" id="PF00069">
    <property type="entry name" value="Pkinase"/>
    <property type="match status" value="1"/>
</dbReference>
<feature type="compositionally biased region" description="Polar residues" evidence="6">
    <location>
        <begin position="984"/>
        <end position="1006"/>
    </location>
</feature>
<dbReference type="KEGG" id="lgi:LOTGIDRAFT_234809"/>
<proteinExistence type="predicted"/>
<feature type="region of interest" description="Disordered" evidence="6">
    <location>
        <begin position="1192"/>
        <end position="1216"/>
    </location>
</feature>